<evidence type="ECO:0000313" key="1">
    <source>
        <dbReference type="EMBL" id="AFI03823.1"/>
    </source>
</evidence>
<dbReference type="Proteomes" id="UP000005010">
    <property type="component" value="Chromosome"/>
</dbReference>
<accession>I0ELK4</accession>
<proteinExistence type="predicted"/>
<evidence type="ECO:0000313" key="2">
    <source>
        <dbReference type="Proteomes" id="UP000005010"/>
    </source>
</evidence>
<reference evidence="2" key="1">
    <citation type="submission" date="2012-04" db="EMBL/GenBank/DDBJ databases">
        <title>Complete genome sequence of Helicobacter cetorum strain MIT 00-7128.</title>
        <authorList>
            <person name="Kersulyte D."/>
            <person name="Berg D.E."/>
        </authorList>
    </citation>
    <scope>NUCLEOTIDE SEQUENCE [LARGE SCALE GENOMIC DNA]</scope>
    <source>
        <strain evidence="2">MIT 00-7128</strain>
    </source>
</reference>
<dbReference type="HOGENOM" id="CLU_2034845_0_0_7"/>
<sequence length="121" mass="14002">MKLLNTLEEHEKILVALIYKRFAGCKSTSAGGALFSPYKKLINNPSYPFSEFLATLKALEKRHILTLSLFKSKGYFDYEVFLTPHLRESLLEVFRKISAKKRSISMKRILSRKAFNKRGEI</sequence>
<keyword evidence="2" id="KW-1185">Reference proteome</keyword>
<dbReference type="STRING" id="182217.HCW_02710"/>
<dbReference type="AlphaFoldDB" id="I0ELK4"/>
<dbReference type="KEGG" id="hce:HCW_02710"/>
<gene>
    <name evidence="1" type="ordered locus">HCW_02710</name>
</gene>
<organism evidence="1 2">
    <name type="scientific">Helicobacter cetorum (strain ATCC BAA-429 / MIT 00-7128)</name>
    <dbReference type="NCBI Taxonomy" id="182217"/>
    <lineage>
        <taxon>Bacteria</taxon>
        <taxon>Pseudomonadati</taxon>
        <taxon>Campylobacterota</taxon>
        <taxon>Epsilonproteobacteria</taxon>
        <taxon>Campylobacterales</taxon>
        <taxon>Helicobacteraceae</taxon>
        <taxon>Helicobacter</taxon>
    </lineage>
</organism>
<dbReference type="RefSeq" id="WP_014660695.1">
    <property type="nucleotide sequence ID" value="NC_017737.1"/>
</dbReference>
<name>I0ELK4_HELC0</name>
<protein>
    <submittedName>
        <fullName evidence="1">Uncharacterized protein</fullName>
    </submittedName>
</protein>
<dbReference type="PATRIC" id="fig|182217.3.peg.572"/>
<dbReference type="EMBL" id="CP003479">
    <property type="protein sequence ID" value="AFI03823.1"/>
    <property type="molecule type" value="Genomic_DNA"/>
</dbReference>